<keyword evidence="5" id="KW-0732">Signal</keyword>
<evidence type="ECO:0000256" key="8">
    <source>
        <dbReference type="ARBA" id="ARBA00023136"/>
    </source>
</evidence>
<evidence type="ECO:0000256" key="11">
    <source>
        <dbReference type="SAM" id="Phobius"/>
    </source>
</evidence>
<keyword evidence="9" id="KW-0325">Glycoprotein</keyword>
<feature type="region of interest" description="Disordered" evidence="10">
    <location>
        <begin position="219"/>
        <end position="238"/>
    </location>
</feature>
<evidence type="ECO:0000256" key="7">
    <source>
        <dbReference type="ARBA" id="ARBA00022989"/>
    </source>
</evidence>
<dbReference type="Proteomes" id="UP001152561">
    <property type="component" value="Unassembled WGS sequence"/>
</dbReference>
<proteinExistence type="inferred from homology"/>
<dbReference type="InterPro" id="IPR032675">
    <property type="entry name" value="LRR_dom_sf"/>
</dbReference>
<dbReference type="PANTHER" id="PTHR48063:SF69">
    <property type="entry name" value="SERINE_THREONINE-PROTEIN KINASE BRI1"/>
    <property type="match status" value="1"/>
</dbReference>
<protein>
    <submittedName>
        <fullName evidence="12">Uncharacterized protein</fullName>
    </submittedName>
</protein>
<keyword evidence="6" id="KW-0677">Repeat</keyword>
<evidence type="ECO:0000256" key="5">
    <source>
        <dbReference type="ARBA" id="ARBA00022729"/>
    </source>
</evidence>
<keyword evidence="7 11" id="KW-1133">Transmembrane helix</keyword>
<evidence type="ECO:0000256" key="3">
    <source>
        <dbReference type="ARBA" id="ARBA00022614"/>
    </source>
</evidence>
<dbReference type="SUPFAM" id="SSF52058">
    <property type="entry name" value="L domain-like"/>
    <property type="match status" value="1"/>
</dbReference>
<dbReference type="EMBL" id="JAJAGQ010000003">
    <property type="protein sequence ID" value="KAJ8567957.1"/>
    <property type="molecule type" value="Genomic_DNA"/>
</dbReference>
<keyword evidence="3" id="KW-0433">Leucine-rich repeat</keyword>
<dbReference type="InterPro" id="IPR001611">
    <property type="entry name" value="Leu-rich_rpt"/>
</dbReference>
<comment type="similarity">
    <text evidence="2">Belongs to the RLP family.</text>
</comment>
<dbReference type="OrthoDB" id="8731593at2759"/>
<evidence type="ECO:0000256" key="1">
    <source>
        <dbReference type="ARBA" id="ARBA00004479"/>
    </source>
</evidence>
<feature type="transmembrane region" description="Helical" evidence="11">
    <location>
        <begin position="276"/>
        <end position="297"/>
    </location>
</feature>
<dbReference type="Pfam" id="PF00560">
    <property type="entry name" value="LRR_1"/>
    <property type="match status" value="5"/>
</dbReference>
<feature type="transmembrane region" description="Helical" evidence="11">
    <location>
        <begin position="246"/>
        <end position="269"/>
    </location>
</feature>
<evidence type="ECO:0000256" key="4">
    <source>
        <dbReference type="ARBA" id="ARBA00022692"/>
    </source>
</evidence>
<dbReference type="AlphaFoldDB" id="A0A9Q1RQ76"/>
<evidence type="ECO:0000313" key="13">
    <source>
        <dbReference type="Proteomes" id="UP001152561"/>
    </source>
</evidence>
<gene>
    <name evidence="12" type="ORF">K7X08_020679</name>
</gene>
<dbReference type="PANTHER" id="PTHR48063">
    <property type="entry name" value="LRR RECEPTOR-LIKE KINASE"/>
    <property type="match status" value="1"/>
</dbReference>
<keyword evidence="8 11" id="KW-0472">Membrane</keyword>
<dbReference type="InterPro" id="IPR046956">
    <property type="entry name" value="RLP23-like"/>
</dbReference>
<evidence type="ECO:0000256" key="9">
    <source>
        <dbReference type="ARBA" id="ARBA00023180"/>
    </source>
</evidence>
<evidence type="ECO:0000256" key="2">
    <source>
        <dbReference type="ARBA" id="ARBA00009592"/>
    </source>
</evidence>
<dbReference type="GO" id="GO:0016020">
    <property type="term" value="C:membrane"/>
    <property type="evidence" value="ECO:0007669"/>
    <property type="project" value="UniProtKB-SubCell"/>
</dbReference>
<name>A0A9Q1RQ76_9SOLA</name>
<comment type="caution">
    <text evidence="12">The sequence shown here is derived from an EMBL/GenBank/DDBJ whole genome shotgun (WGS) entry which is preliminary data.</text>
</comment>
<dbReference type="FunFam" id="3.80.10.10:FF:000111">
    <property type="entry name" value="LRR receptor-like serine/threonine-protein kinase ERECTA"/>
    <property type="match status" value="1"/>
</dbReference>
<sequence length="304" mass="33825">MITLDLGNNQFSGEIPSWIGEKMPVLLVLSLRSNMFKGEIPRELCNMTSLHLIDVGSDNLSGNIPSCFGNLKGMSWDPESQRYEGQLNVFSKGRDLLFKENMYLVIGIILSGNHLTGEIPEGLTNHPRMNTLNLSMNHLSGKIPEQIEKLRQSETLGLSSNEIRGTIPTGMASLTLLTHLNLSHNNLSGRISTANQFNTFIDPSIYTGNPGLCGHPLQNKCKDGHKEEPDLHQDPNHSSPSEFGQMGFFVSLGVGFAVGFWGVCATLIIKGSWRHAYFRFVGYFGDKLFVIFVMPLARLKRFIR</sequence>
<keyword evidence="4 11" id="KW-0812">Transmembrane</keyword>
<feature type="compositionally biased region" description="Basic and acidic residues" evidence="10">
    <location>
        <begin position="220"/>
        <end position="235"/>
    </location>
</feature>
<organism evidence="12 13">
    <name type="scientific">Anisodus acutangulus</name>
    <dbReference type="NCBI Taxonomy" id="402998"/>
    <lineage>
        <taxon>Eukaryota</taxon>
        <taxon>Viridiplantae</taxon>
        <taxon>Streptophyta</taxon>
        <taxon>Embryophyta</taxon>
        <taxon>Tracheophyta</taxon>
        <taxon>Spermatophyta</taxon>
        <taxon>Magnoliopsida</taxon>
        <taxon>eudicotyledons</taxon>
        <taxon>Gunneridae</taxon>
        <taxon>Pentapetalae</taxon>
        <taxon>asterids</taxon>
        <taxon>lamiids</taxon>
        <taxon>Solanales</taxon>
        <taxon>Solanaceae</taxon>
        <taxon>Solanoideae</taxon>
        <taxon>Hyoscyameae</taxon>
        <taxon>Anisodus</taxon>
    </lineage>
</organism>
<keyword evidence="13" id="KW-1185">Reference proteome</keyword>
<comment type="subcellular location">
    <subcellularLocation>
        <location evidence="1">Membrane</location>
        <topology evidence="1">Single-pass type I membrane protein</topology>
    </subcellularLocation>
</comment>
<accession>A0A9Q1RQ76</accession>
<evidence type="ECO:0000256" key="6">
    <source>
        <dbReference type="ARBA" id="ARBA00022737"/>
    </source>
</evidence>
<reference evidence="13" key="1">
    <citation type="journal article" date="2023" name="Proc. Natl. Acad. Sci. U.S.A.">
        <title>Genomic and structural basis for evolution of tropane alkaloid biosynthesis.</title>
        <authorList>
            <person name="Wanga Y.-J."/>
            <person name="Taina T."/>
            <person name="Yua J.-Y."/>
            <person name="Lia J."/>
            <person name="Xua B."/>
            <person name="Chenc J."/>
            <person name="D'Auriad J.C."/>
            <person name="Huanga J.-P."/>
            <person name="Huanga S.-X."/>
        </authorList>
    </citation>
    <scope>NUCLEOTIDE SEQUENCE [LARGE SCALE GENOMIC DNA]</scope>
    <source>
        <strain evidence="13">cv. KIB-2019</strain>
    </source>
</reference>
<evidence type="ECO:0000256" key="10">
    <source>
        <dbReference type="SAM" id="MobiDB-lite"/>
    </source>
</evidence>
<dbReference type="Gene3D" id="3.80.10.10">
    <property type="entry name" value="Ribonuclease Inhibitor"/>
    <property type="match status" value="1"/>
</dbReference>
<evidence type="ECO:0000313" key="12">
    <source>
        <dbReference type="EMBL" id="KAJ8567957.1"/>
    </source>
</evidence>